<dbReference type="EMBL" id="BAAAOR010000024">
    <property type="protein sequence ID" value="GAA1525198.1"/>
    <property type="molecule type" value="Genomic_DNA"/>
</dbReference>
<organism evidence="3 4">
    <name type="scientific">Nocardioides humi</name>
    <dbReference type="NCBI Taxonomy" id="449461"/>
    <lineage>
        <taxon>Bacteria</taxon>
        <taxon>Bacillati</taxon>
        <taxon>Actinomycetota</taxon>
        <taxon>Actinomycetes</taxon>
        <taxon>Propionibacteriales</taxon>
        <taxon>Nocardioidaceae</taxon>
        <taxon>Nocardioides</taxon>
    </lineage>
</organism>
<feature type="domain" description="PEP-utilising enzyme mobile" evidence="1">
    <location>
        <begin position="279"/>
        <end position="348"/>
    </location>
</feature>
<dbReference type="PANTHER" id="PTHR43615">
    <property type="entry name" value="PHOSPHOENOLPYRUVATE SYNTHASE-RELATED"/>
    <property type="match status" value="1"/>
</dbReference>
<dbReference type="InterPro" id="IPR051549">
    <property type="entry name" value="PEP_Utilizing_Enz"/>
</dbReference>
<dbReference type="SUPFAM" id="SSF56059">
    <property type="entry name" value="Glutathione synthetase ATP-binding domain-like"/>
    <property type="match status" value="1"/>
</dbReference>
<reference evidence="3 4" key="1">
    <citation type="journal article" date="2019" name="Int. J. Syst. Evol. Microbiol.">
        <title>The Global Catalogue of Microorganisms (GCM) 10K type strain sequencing project: providing services to taxonomists for standard genome sequencing and annotation.</title>
        <authorList>
            <consortium name="The Broad Institute Genomics Platform"/>
            <consortium name="The Broad Institute Genome Sequencing Center for Infectious Disease"/>
            <person name="Wu L."/>
            <person name="Ma J."/>
        </authorList>
    </citation>
    <scope>NUCLEOTIDE SEQUENCE [LARGE SCALE GENOMIC DNA]</scope>
    <source>
        <strain evidence="3 4">JCM 14942</strain>
    </source>
</reference>
<dbReference type="InterPro" id="IPR036637">
    <property type="entry name" value="Phosphohistidine_dom_sf"/>
</dbReference>
<dbReference type="Gene3D" id="3.30.470.20">
    <property type="entry name" value="ATP-grasp fold, B domain"/>
    <property type="match status" value="2"/>
</dbReference>
<evidence type="ECO:0000259" key="2">
    <source>
        <dbReference type="Pfam" id="PF01326"/>
    </source>
</evidence>
<accession>A0ABN2AU77</accession>
<gene>
    <name evidence="3" type="ORF">GCM10009788_31090</name>
</gene>
<evidence type="ECO:0000259" key="1">
    <source>
        <dbReference type="Pfam" id="PF00391"/>
    </source>
</evidence>
<dbReference type="Gene3D" id="3.50.30.10">
    <property type="entry name" value="Phosphohistidine domain"/>
    <property type="match status" value="1"/>
</dbReference>
<dbReference type="PANTHER" id="PTHR43615:SF1">
    <property type="entry name" value="PPDK_N DOMAIN-CONTAINING PROTEIN"/>
    <property type="match status" value="1"/>
</dbReference>
<evidence type="ECO:0008006" key="5">
    <source>
        <dbReference type="Google" id="ProtNLM"/>
    </source>
</evidence>
<comment type="caution">
    <text evidence="3">The sequence shown here is derived from an EMBL/GenBank/DDBJ whole genome shotgun (WGS) entry which is preliminary data.</text>
</comment>
<dbReference type="Pfam" id="PF01326">
    <property type="entry name" value="PPDK_N"/>
    <property type="match status" value="1"/>
</dbReference>
<dbReference type="Pfam" id="PF00391">
    <property type="entry name" value="PEP-utilizers"/>
    <property type="match status" value="1"/>
</dbReference>
<dbReference type="InterPro" id="IPR002192">
    <property type="entry name" value="PPDK_AMP/ATP-bd"/>
</dbReference>
<keyword evidence="4" id="KW-1185">Reference proteome</keyword>
<protein>
    <recommendedName>
        <fullName evidence="5">Pyruvate, water dikinase</fullName>
    </recommendedName>
</protein>
<evidence type="ECO:0000313" key="3">
    <source>
        <dbReference type="EMBL" id="GAA1525198.1"/>
    </source>
</evidence>
<dbReference type="InterPro" id="IPR008279">
    <property type="entry name" value="PEP-util_enz_mobile_dom"/>
</dbReference>
<sequence>MWLPLADADDRCGAKARGLRALVEWGFAVPDGIVLPDAGTPGWEDDLERRLPALGPGPFAVRSSSPDEDGATASYAGLFRTELGPRCVAEVVAAVRRVAGSAATAPARVYAAALGVSTTGVVPVIVQRLVEPEVAGVAFGCDPVSGAEEIVLEAVAGRGDRLVDGAVTPERWRRTAAGTARESDGPALLALDQVRRVVDAVQRVGDLAGGPQDVEWALACDRLWLLQSRPVTALVPRSPVVAAATDGDLLATGVPASPGTVEGTARVVADLDAHADFRADEVLVCRSTSPAWLPLLARAAAVVTEHGGLLAHAAIVARELGIPAVTGATDVLAAVADGEQVHVDGTHGTVRRAKRGPR</sequence>
<dbReference type="Proteomes" id="UP001500842">
    <property type="component" value="Unassembled WGS sequence"/>
</dbReference>
<dbReference type="InterPro" id="IPR013815">
    <property type="entry name" value="ATP_grasp_subdomain_1"/>
</dbReference>
<proteinExistence type="predicted"/>
<feature type="domain" description="Pyruvate phosphate dikinase AMP/ATP-binding" evidence="2">
    <location>
        <begin position="57"/>
        <end position="174"/>
    </location>
</feature>
<evidence type="ECO:0000313" key="4">
    <source>
        <dbReference type="Proteomes" id="UP001500842"/>
    </source>
</evidence>
<dbReference type="RefSeq" id="WP_141003066.1">
    <property type="nucleotide sequence ID" value="NZ_BAAAOR010000024.1"/>
</dbReference>
<dbReference type="SUPFAM" id="SSF52009">
    <property type="entry name" value="Phosphohistidine domain"/>
    <property type="match status" value="1"/>
</dbReference>
<name>A0ABN2AU77_9ACTN</name>
<dbReference type="Gene3D" id="3.30.1490.20">
    <property type="entry name" value="ATP-grasp fold, A domain"/>
    <property type="match status" value="1"/>
</dbReference>